<proteinExistence type="predicted"/>
<dbReference type="EnsemblPlants" id="AVESA.00010b.r2.5AG0796280.1">
    <property type="protein sequence ID" value="AVESA.00010b.r2.5AG0796280.1.CDS"/>
    <property type="gene ID" value="AVESA.00010b.r2.5AG0796280"/>
</dbReference>
<accession>A0ACD5XHX8</accession>
<organism evidence="1 2">
    <name type="scientific">Avena sativa</name>
    <name type="common">Oat</name>
    <dbReference type="NCBI Taxonomy" id="4498"/>
    <lineage>
        <taxon>Eukaryota</taxon>
        <taxon>Viridiplantae</taxon>
        <taxon>Streptophyta</taxon>
        <taxon>Embryophyta</taxon>
        <taxon>Tracheophyta</taxon>
        <taxon>Spermatophyta</taxon>
        <taxon>Magnoliopsida</taxon>
        <taxon>Liliopsida</taxon>
        <taxon>Poales</taxon>
        <taxon>Poaceae</taxon>
        <taxon>BOP clade</taxon>
        <taxon>Pooideae</taxon>
        <taxon>Poodae</taxon>
        <taxon>Poeae</taxon>
        <taxon>Poeae Chloroplast Group 1 (Aveneae type)</taxon>
        <taxon>Aveninae</taxon>
        <taxon>Avena</taxon>
    </lineage>
</organism>
<sequence>MECCRKYEDDVNVHKAENYSDITDNTYTSQQVVEMEANILKLLKFEMGSPTARTFLRRYITACRPRDPAKAKKLEFLCSYLAELSLMDYDCTMFKPSVVAAACLFVARFTISPNTRPWNLTLHRNTGYNVSDLECCIFSIQDLQLNGRFGRWPALEEKAIKDKYRHCKLESVSAMLPLNEIPDYFLKDIKQ</sequence>
<reference evidence="1" key="1">
    <citation type="submission" date="2021-05" db="EMBL/GenBank/DDBJ databases">
        <authorList>
            <person name="Scholz U."/>
            <person name="Mascher M."/>
            <person name="Fiebig A."/>
        </authorList>
    </citation>
    <scope>NUCLEOTIDE SEQUENCE [LARGE SCALE GENOMIC DNA]</scope>
</reference>
<protein>
    <submittedName>
        <fullName evidence="1">Uncharacterized protein</fullName>
    </submittedName>
</protein>
<evidence type="ECO:0000313" key="2">
    <source>
        <dbReference type="Proteomes" id="UP001732700"/>
    </source>
</evidence>
<dbReference type="Proteomes" id="UP001732700">
    <property type="component" value="Chromosome 5A"/>
</dbReference>
<name>A0ACD5XHX8_AVESA</name>
<evidence type="ECO:0000313" key="1">
    <source>
        <dbReference type="EnsemblPlants" id="AVESA.00010b.r2.5AG0796280.1.CDS"/>
    </source>
</evidence>
<keyword evidence="2" id="KW-1185">Reference proteome</keyword>
<reference evidence="1" key="2">
    <citation type="submission" date="2025-09" db="UniProtKB">
        <authorList>
            <consortium name="EnsemblPlants"/>
        </authorList>
    </citation>
    <scope>IDENTIFICATION</scope>
</reference>